<dbReference type="Proteomes" id="UP001417504">
    <property type="component" value="Unassembled WGS sequence"/>
</dbReference>
<evidence type="ECO:0000256" key="5">
    <source>
        <dbReference type="SAM" id="MobiDB-lite"/>
    </source>
</evidence>
<dbReference type="GO" id="GO:0044550">
    <property type="term" value="P:secondary metabolite biosynthetic process"/>
    <property type="evidence" value="ECO:0007669"/>
    <property type="project" value="UniProtKB-ARBA"/>
</dbReference>
<dbReference type="GO" id="GO:0020037">
    <property type="term" value="F:heme binding"/>
    <property type="evidence" value="ECO:0007669"/>
    <property type="project" value="InterPro"/>
</dbReference>
<accession>A0AAP0P4L9</accession>
<dbReference type="Gene3D" id="1.10.630.10">
    <property type="entry name" value="Cytochrome P450"/>
    <property type="match status" value="1"/>
</dbReference>
<dbReference type="SUPFAM" id="SSF48264">
    <property type="entry name" value="Cytochrome P450"/>
    <property type="match status" value="1"/>
</dbReference>
<evidence type="ECO:0000313" key="7">
    <source>
        <dbReference type="Proteomes" id="UP001417504"/>
    </source>
</evidence>
<dbReference type="GO" id="GO:0016705">
    <property type="term" value="F:oxidoreductase activity, acting on paired donors, with incorporation or reduction of molecular oxygen"/>
    <property type="evidence" value="ECO:0007669"/>
    <property type="project" value="InterPro"/>
</dbReference>
<comment type="caution">
    <text evidence="6">The sequence shown here is derived from an EMBL/GenBank/DDBJ whole genome shotgun (WGS) entry which is preliminary data.</text>
</comment>
<protein>
    <recommendedName>
        <fullName evidence="8">Allene oxide synthase</fullName>
    </recommendedName>
</protein>
<proteinExistence type="predicted"/>
<feature type="region of interest" description="Disordered" evidence="5">
    <location>
        <begin position="1"/>
        <end position="22"/>
    </location>
</feature>
<dbReference type="InterPro" id="IPR036396">
    <property type="entry name" value="Cyt_P450_sf"/>
</dbReference>
<sequence length="500" mass="56668">MSSPPSSATSSNDPKNEVDQSSSLLKIESRKIAGEYGRPFFGPIKDRLDYFYFQGREEFFRTRMLKYQSTVFRANMPPGPFISPNSKVIILLDAISFQVLFDLSKVDKKDVLDGTYLPSLSFTGGYRPCAYLDPSEPHHCKLKSLFFSILASRHHAFIPLFQSNLGSHLFDPLELHVISNKGTANFNNLSDNFCFDFAFRLFFNKSPSETIMGSNGLKIVTKWLLFQVAPVLSLGSSNKLLNFFEDLIFHTFPLPWFPVKSGYNKLYKAIHSSSSPILDEAERMGIDRDETCHNLVFMAIFNAYGGMKAWFPSLIKWVGLAGPELHQQLVNEIRAIVKAEGVTPSSLEKMTLTKSVVYEALRMEPAIPYQYARAKRDFVIESHENAVFQVKEGEMLFGYQPFATKDPRVFERAEEFLATRFVGDGEKLLKYVYWSNGRETENPTVENKQCPAKDLVVLLSRLMLTEFFLRYDTFTVEVGSLPLGSSVTVTSLTKASNDVK</sequence>
<dbReference type="GO" id="GO:0016125">
    <property type="term" value="P:sterol metabolic process"/>
    <property type="evidence" value="ECO:0007669"/>
    <property type="project" value="TreeGrafter"/>
</dbReference>
<evidence type="ECO:0000256" key="4">
    <source>
        <dbReference type="ARBA" id="ARBA00023239"/>
    </source>
</evidence>
<gene>
    <name evidence="6" type="ORF">Sjap_010471</name>
</gene>
<name>A0AAP0P4L9_9MAGN</name>
<keyword evidence="7" id="KW-1185">Reference proteome</keyword>
<dbReference type="InterPro" id="IPR001128">
    <property type="entry name" value="Cyt_P450"/>
</dbReference>
<reference evidence="6 7" key="1">
    <citation type="submission" date="2024-01" db="EMBL/GenBank/DDBJ databases">
        <title>Genome assemblies of Stephania.</title>
        <authorList>
            <person name="Yang L."/>
        </authorList>
    </citation>
    <scope>NUCLEOTIDE SEQUENCE [LARGE SCALE GENOMIC DNA]</scope>
    <source>
        <strain evidence="6">QJT</strain>
        <tissue evidence="6">Leaf</tissue>
    </source>
</reference>
<dbReference type="GO" id="GO:0004497">
    <property type="term" value="F:monooxygenase activity"/>
    <property type="evidence" value="ECO:0007669"/>
    <property type="project" value="InterPro"/>
</dbReference>
<evidence type="ECO:0000256" key="2">
    <source>
        <dbReference type="ARBA" id="ARBA00022723"/>
    </source>
</evidence>
<dbReference type="PANTHER" id="PTHR24286:SF302">
    <property type="entry name" value="ALLENE OXIDE SYNTHASE 2"/>
    <property type="match status" value="1"/>
</dbReference>
<dbReference type="Pfam" id="PF00067">
    <property type="entry name" value="p450"/>
    <property type="match status" value="1"/>
</dbReference>
<dbReference type="GO" id="GO:0005506">
    <property type="term" value="F:iron ion binding"/>
    <property type="evidence" value="ECO:0007669"/>
    <property type="project" value="InterPro"/>
</dbReference>
<dbReference type="GO" id="GO:0016829">
    <property type="term" value="F:lyase activity"/>
    <property type="evidence" value="ECO:0007669"/>
    <property type="project" value="UniProtKB-KW"/>
</dbReference>
<dbReference type="EMBL" id="JBBNAE010000004">
    <property type="protein sequence ID" value="KAK9129984.1"/>
    <property type="molecule type" value="Genomic_DNA"/>
</dbReference>
<feature type="compositionally biased region" description="Low complexity" evidence="5">
    <location>
        <begin position="1"/>
        <end position="11"/>
    </location>
</feature>
<evidence type="ECO:0000256" key="3">
    <source>
        <dbReference type="ARBA" id="ARBA00023004"/>
    </source>
</evidence>
<organism evidence="6 7">
    <name type="scientific">Stephania japonica</name>
    <dbReference type="NCBI Taxonomy" id="461633"/>
    <lineage>
        <taxon>Eukaryota</taxon>
        <taxon>Viridiplantae</taxon>
        <taxon>Streptophyta</taxon>
        <taxon>Embryophyta</taxon>
        <taxon>Tracheophyta</taxon>
        <taxon>Spermatophyta</taxon>
        <taxon>Magnoliopsida</taxon>
        <taxon>Ranunculales</taxon>
        <taxon>Menispermaceae</taxon>
        <taxon>Menispermoideae</taxon>
        <taxon>Cissampelideae</taxon>
        <taxon>Stephania</taxon>
    </lineage>
</organism>
<dbReference type="FunFam" id="1.10.630.10:FF:000024">
    <property type="entry name" value="Allene oxide synthase, chloroplastic"/>
    <property type="match status" value="1"/>
</dbReference>
<keyword evidence="3" id="KW-0408">Iron</keyword>
<keyword evidence="4" id="KW-0456">Lyase</keyword>
<dbReference type="CDD" id="cd11071">
    <property type="entry name" value="CYP74"/>
    <property type="match status" value="1"/>
</dbReference>
<evidence type="ECO:0000256" key="1">
    <source>
        <dbReference type="ARBA" id="ARBA00022617"/>
    </source>
</evidence>
<dbReference type="PANTHER" id="PTHR24286">
    <property type="entry name" value="CYTOCHROME P450 26"/>
    <property type="match status" value="1"/>
</dbReference>
<keyword evidence="2" id="KW-0479">Metal-binding</keyword>
<dbReference type="AlphaFoldDB" id="A0AAP0P4L9"/>
<keyword evidence="1" id="KW-0349">Heme</keyword>
<evidence type="ECO:0000313" key="6">
    <source>
        <dbReference type="EMBL" id="KAK9129984.1"/>
    </source>
</evidence>
<evidence type="ECO:0008006" key="8">
    <source>
        <dbReference type="Google" id="ProtNLM"/>
    </source>
</evidence>
<dbReference type="GO" id="GO:0019752">
    <property type="term" value="P:carboxylic acid metabolic process"/>
    <property type="evidence" value="ECO:0007669"/>
    <property type="project" value="UniProtKB-ARBA"/>
</dbReference>